<accession>A0ABR5KU28</accession>
<proteinExistence type="predicted"/>
<organism evidence="2 3">
    <name type="scientific">Pseudomonas amygdali pv. lachrymans</name>
    <name type="common">Pseudomonas syringae pv. lachrymans</name>
    <dbReference type="NCBI Taxonomy" id="53707"/>
    <lineage>
        <taxon>Bacteria</taxon>
        <taxon>Pseudomonadati</taxon>
        <taxon>Pseudomonadota</taxon>
        <taxon>Gammaproteobacteria</taxon>
        <taxon>Pseudomonadales</taxon>
        <taxon>Pseudomonadaceae</taxon>
        <taxon>Pseudomonas</taxon>
        <taxon>Pseudomonas amygdali</taxon>
    </lineage>
</organism>
<dbReference type="EMBL" id="LGLK01000057">
    <property type="protein sequence ID" value="KPC17201.1"/>
    <property type="molecule type" value="Genomic_DNA"/>
</dbReference>
<keyword evidence="3" id="KW-1185">Reference proteome</keyword>
<reference evidence="2 3" key="1">
    <citation type="submission" date="2015-07" db="EMBL/GenBank/DDBJ databases">
        <authorList>
            <person name="O'Brien H.E."/>
            <person name="Thakur S."/>
            <person name="Gong Y."/>
            <person name="Wang P.W."/>
            <person name="Guttman D.S."/>
        </authorList>
    </citation>
    <scope>NUCLEOTIDE SEQUENCE [LARGE SCALE GENOMIC DNA]</scope>
    <source>
        <strain evidence="2 3">107</strain>
    </source>
</reference>
<comment type="caution">
    <text evidence="2">The sequence shown here is derived from an EMBL/GenBank/DDBJ whole genome shotgun (WGS) entry which is preliminary data.</text>
</comment>
<dbReference type="EMBL" id="LGLK01000057">
    <property type="protein sequence ID" value="KPC18160.1"/>
    <property type="molecule type" value="Genomic_DNA"/>
</dbReference>
<dbReference type="Proteomes" id="UP000037943">
    <property type="component" value="Unassembled WGS sequence"/>
</dbReference>
<reference evidence="2 3" key="2">
    <citation type="submission" date="2015-10" db="EMBL/GenBank/DDBJ databases">
        <title>Comparative genomics and high-throughput reverse genetic screens identify a new phytobacterial MAMP and an Arabidopsis receptor required for immune elicitation.</title>
        <authorList>
            <person name="Mott G.A."/>
            <person name="Thakur S."/>
            <person name="Wang P.W."/>
            <person name="Desveaux D."/>
            <person name="Guttman D.S."/>
        </authorList>
    </citation>
    <scope>NUCLEOTIDE SEQUENCE [LARGE SCALE GENOMIC DNA]</scope>
    <source>
        <strain evidence="2 3">107</strain>
    </source>
</reference>
<evidence type="ECO:0000313" key="1">
    <source>
        <dbReference type="EMBL" id="KPC17201.1"/>
    </source>
</evidence>
<evidence type="ECO:0000313" key="3">
    <source>
        <dbReference type="Proteomes" id="UP000037943"/>
    </source>
</evidence>
<gene>
    <name evidence="1" type="ORF">AC499_0403</name>
    <name evidence="2" type="ORF">AC499_1362</name>
</gene>
<name>A0ABR5KU28_PSEAV</name>
<sequence>MHVRSNEIMQEHIAPLGLTEEQLNVIYATLQLSWNSGYKAGYEAAVES</sequence>
<protein>
    <submittedName>
        <fullName evidence="2">Uncharacterized protein</fullName>
    </submittedName>
</protein>
<evidence type="ECO:0000313" key="2">
    <source>
        <dbReference type="EMBL" id="KPC18160.1"/>
    </source>
</evidence>